<keyword evidence="2" id="KW-0732">Signal</keyword>
<dbReference type="InterPro" id="IPR057230">
    <property type="entry name" value="DUF7908"/>
</dbReference>
<evidence type="ECO:0000256" key="2">
    <source>
        <dbReference type="SAM" id="SignalP"/>
    </source>
</evidence>
<organism evidence="4 5">
    <name type="scientific">Fonsecaea nubica</name>
    <dbReference type="NCBI Taxonomy" id="856822"/>
    <lineage>
        <taxon>Eukaryota</taxon>
        <taxon>Fungi</taxon>
        <taxon>Dikarya</taxon>
        <taxon>Ascomycota</taxon>
        <taxon>Pezizomycotina</taxon>
        <taxon>Eurotiomycetes</taxon>
        <taxon>Chaetothyriomycetidae</taxon>
        <taxon>Chaetothyriales</taxon>
        <taxon>Herpotrichiellaceae</taxon>
        <taxon>Fonsecaea</taxon>
    </lineage>
</organism>
<keyword evidence="5" id="KW-1185">Reference proteome</keyword>
<gene>
    <name evidence="4" type="ORF">AYO20_00159</name>
</gene>
<reference evidence="4 5" key="1">
    <citation type="submission" date="2016-03" db="EMBL/GenBank/DDBJ databases">
        <title>The draft genome sequence of Fonsecaea nubica causative agent of cutaneous subcutaneous infection in human host.</title>
        <authorList>
            <person name="Costa F."/>
            <person name="Sybren D.H."/>
            <person name="Raittz R.T."/>
            <person name="Weiss V.A."/>
            <person name="Leao A.C."/>
            <person name="Gomes R."/>
            <person name="De Souza E.M."/>
            <person name="Pedrosa F.O."/>
            <person name="Steffens M.B."/>
            <person name="Bombassaro A."/>
            <person name="Tadra-Sfeir M.Z."/>
            <person name="Moreno L.F."/>
            <person name="Najafzadeh M.J."/>
            <person name="Felipe M.S."/>
            <person name="Teixeira M."/>
            <person name="Sun J."/>
            <person name="Xi L."/>
            <person name="Castro M.A."/>
            <person name="Vicente V.A."/>
        </authorList>
    </citation>
    <scope>NUCLEOTIDE SEQUENCE [LARGE SCALE GENOMIC DNA]</scope>
    <source>
        <strain evidence="4 5">CBS 269.64</strain>
    </source>
</reference>
<feature type="region of interest" description="Disordered" evidence="1">
    <location>
        <begin position="84"/>
        <end position="105"/>
    </location>
</feature>
<dbReference type="Pfam" id="PF25485">
    <property type="entry name" value="DUF7908"/>
    <property type="match status" value="1"/>
</dbReference>
<evidence type="ECO:0000313" key="5">
    <source>
        <dbReference type="Proteomes" id="UP000185904"/>
    </source>
</evidence>
<feature type="chain" id="PRO_5008084266" description="DUF7908 domain-containing protein" evidence="2">
    <location>
        <begin position="27"/>
        <end position="324"/>
    </location>
</feature>
<evidence type="ECO:0000256" key="1">
    <source>
        <dbReference type="SAM" id="MobiDB-lite"/>
    </source>
</evidence>
<feature type="signal peptide" evidence="2">
    <location>
        <begin position="1"/>
        <end position="26"/>
    </location>
</feature>
<protein>
    <recommendedName>
        <fullName evidence="3">DUF7908 domain-containing protein</fullName>
    </recommendedName>
</protein>
<name>A0A178DGT4_9EURO</name>
<proteinExistence type="predicted"/>
<comment type="caution">
    <text evidence="4">The sequence shown here is derived from an EMBL/GenBank/DDBJ whole genome shotgun (WGS) entry which is preliminary data.</text>
</comment>
<dbReference type="Proteomes" id="UP000185904">
    <property type="component" value="Unassembled WGS sequence"/>
</dbReference>
<dbReference type="AlphaFoldDB" id="A0A178DGT4"/>
<sequence length="324" mass="34764">MRLTKCVVRLDNVLLVLQGILALSAAQSVSTLPDGCYLTSSIVYGNTTASSTVTTSGGPSTISTSSGASISGSSSVASSFSSSSASFNPSSTTSPTVPTTTIPSPTSNPFVITVSGIGDKLRARALDYVTFNGGNAYLSPDEDAATIFVLTVNGHLKPGNGDVGTTGNTGTLPLVQFFDSTQPSDYRWSLNGTRLMFGDTTFSATPNARLDHKHCYCQYHYKHKRATNERDYATDCLYDQYSQLVARQHGVKPVLWHHYDDADDDGNNCRFVTIHTIDIHQHEYLLVIANAISLCDSSDSVFGTTYKLATDLILSSIVSLSHEE</sequence>
<dbReference type="RefSeq" id="XP_022505435.1">
    <property type="nucleotide sequence ID" value="XM_022638470.1"/>
</dbReference>
<feature type="domain" description="DUF7908" evidence="3">
    <location>
        <begin position="105"/>
        <end position="207"/>
    </location>
</feature>
<dbReference type="GeneID" id="34583586"/>
<dbReference type="EMBL" id="LVCJ01000001">
    <property type="protein sequence ID" value="OAL40423.1"/>
    <property type="molecule type" value="Genomic_DNA"/>
</dbReference>
<evidence type="ECO:0000313" key="4">
    <source>
        <dbReference type="EMBL" id="OAL40423.1"/>
    </source>
</evidence>
<accession>A0A178DGT4</accession>
<evidence type="ECO:0000259" key="3">
    <source>
        <dbReference type="Pfam" id="PF25485"/>
    </source>
</evidence>